<evidence type="ECO:0000256" key="2">
    <source>
        <dbReference type="ARBA" id="ARBA00022695"/>
    </source>
</evidence>
<dbReference type="WBParaSite" id="SSLN_0000242201-mRNA-1">
    <property type="protein sequence ID" value="SSLN_0000242201-mRNA-1"/>
    <property type="gene ID" value="SSLN_0000242201"/>
</dbReference>
<protein>
    <submittedName>
        <fullName evidence="7">Reverse transcriptase domain-containing protein</fullName>
    </submittedName>
</protein>
<dbReference type="OrthoDB" id="6759844at2759"/>
<evidence type="ECO:0000256" key="3">
    <source>
        <dbReference type="ARBA" id="ARBA00022722"/>
    </source>
</evidence>
<gene>
    <name evidence="5" type="ORF">SSLN_LOCUS2352</name>
</gene>
<keyword evidence="3" id="KW-0540">Nuclease</keyword>
<keyword evidence="4" id="KW-0378">Hydrolase</keyword>
<evidence type="ECO:0000313" key="7">
    <source>
        <dbReference type="WBParaSite" id="SSLN_0000242201-mRNA-1"/>
    </source>
</evidence>
<evidence type="ECO:0000256" key="1">
    <source>
        <dbReference type="ARBA" id="ARBA00022679"/>
    </source>
</evidence>
<sequence>MGKYLKVLINGNLVRLQLDPTSDITLTSKRTWHMIGRSSTITSNKNWLNVSGGTLHLKCELEFDVSFDGIYFRGTCYLTNCPNLNLLGFDWIEKLGLMELQLNLDQELEHLRRDGVLQPVNYSVRAAPIVAVSKATGKVRIWTDFSTCPNAALDTHQYPLPMPEDLFSKFNWGCCFAQLHLSDAYLHIETAPDFFQQTVDTMLQRLETILSRIQGYGFRPHLDKRIFSDLL</sequence>
<dbReference type="SUPFAM" id="SSF56672">
    <property type="entry name" value="DNA/RNA polymerases"/>
    <property type="match status" value="1"/>
</dbReference>
<keyword evidence="2" id="KW-0548">Nucleotidyltransferase</keyword>
<proteinExistence type="predicted"/>
<reference evidence="7" key="1">
    <citation type="submission" date="2016-06" db="UniProtKB">
        <authorList>
            <consortium name="WormBaseParasite"/>
        </authorList>
    </citation>
    <scope>IDENTIFICATION</scope>
</reference>
<keyword evidence="4" id="KW-0255">Endonuclease</keyword>
<dbReference type="Proteomes" id="UP000275846">
    <property type="component" value="Unassembled WGS sequence"/>
</dbReference>
<accession>A0A183SDQ4</accession>
<keyword evidence="1" id="KW-0808">Transferase</keyword>
<dbReference type="InterPro" id="IPR050951">
    <property type="entry name" value="Retrovirus_Pol_polyprotein"/>
</dbReference>
<dbReference type="EMBL" id="UYSU01032230">
    <property type="protein sequence ID" value="VDL88737.1"/>
    <property type="molecule type" value="Genomic_DNA"/>
</dbReference>
<evidence type="ECO:0000313" key="5">
    <source>
        <dbReference type="EMBL" id="VDL88737.1"/>
    </source>
</evidence>
<dbReference type="AlphaFoldDB" id="A0A183SDQ4"/>
<keyword evidence="6" id="KW-1185">Reference proteome</keyword>
<dbReference type="PANTHER" id="PTHR37984:SF5">
    <property type="entry name" value="PROTEIN NYNRIN-LIKE"/>
    <property type="match status" value="1"/>
</dbReference>
<evidence type="ECO:0000313" key="6">
    <source>
        <dbReference type="Proteomes" id="UP000275846"/>
    </source>
</evidence>
<dbReference type="InterPro" id="IPR021109">
    <property type="entry name" value="Peptidase_aspartic_dom_sf"/>
</dbReference>
<dbReference type="InterPro" id="IPR043128">
    <property type="entry name" value="Rev_trsase/Diguanyl_cyclase"/>
</dbReference>
<reference evidence="5 6" key="2">
    <citation type="submission" date="2018-11" db="EMBL/GenBank/DDBJ databases">
        <authorList>
            <consortium name="Pathogen Informatics"/>
        </authorList>
    </citation>
    <scope>NUCLEOTIDE SEQUENCE [LARGE SCALE GENOMIC DNA]</scope>
    <source>
        <strain evidence="5 6">NST_G2</strain>
    </source>
</reference>
<dbReference type="Gene3D" id="3.10.10.10">
    <property type="entry name" value="HIV Type 1 Reverse Transcriptase, subunit A, domain 1"/>
    <property type="match status" value="1"/>
</dbReference>
<dbReference type="InterPro" id="IPR043502">
    <property type="entry name" value="DNA/RNA_pol_sf"/>
</dbReference>
<evidence type="ECO:0000256" key="4">
    <source>
        <dbReference type="ARBA" id="ARBA00022759"/>
    </source>
</evidence>
<dbReference type="PANTHER" id="PTHR37984">
    <property type="entry name" value="PROTEIN CBG26694"/>
    <property type="match status" value="1"/>
</dbReference>
<dbReference type="Gene3D" id="3.30.70.270">
    <property type="match status" value="1"/>
</dbReference>
<organism evidence="7">
    <name type="scientific">Schistocephalus solidus</name>
    <name type="common">Tapeworm</name>
    <dbReference type="NCBI Taxonomy" id="70667"/>
    <lineage>
        <taxon>Eukaryota</taxon>
        <taxon>Metazoa</taxon>
        <taxon>Spiralia</taxon>
        <taxon>Lophotrochozoa</taxon>
        <taxon>Platyhelminthes</taxon>
        <taxon>Cestoda</taxon>
        <taxon>Eucestoda</taxon>
        <taxon>Diphyllobothriidea</taxon>
        <taxon>Diphyllobothriidae</taxon>
        <taxon>Schistocephalus</taxon>
    </lineage>
</organism>
<dbReference type="GO" id="GO:0004519">
    <property type="term" value="F:endonuclease activity"/>
    <property type="evidence" value="ECO:0007669"/>
    <property type="project" value="UniProtKB-KW"/>
</dbReference>
<dbReference type="GO" id="GO:0016779">
    <property type="term" value="F:nucleotidyltransferase activity"/>
    <property type="evidence" value="ECO:0007669"/>
    <property type="project" value="UniProtKB-KW"/>
</dbReference>
<name>A0A183SDQ4_SCHSO</name>
<dbReference type="SUPFAM" id="SSF50630">
    <property type="entry name" value="Acid proteases"/>
    <property type="match status" value="1"/>
</dbReference>